<accession>A0A2M4B6X7</accession>
<feature type="chain" id="PRO_5014895428" evidence="2">
    <location>
        <begin position="16"/>
        <end position="79"/>
    </location>
</feature>
<protein>
    <submittedName>
        <fullName evidence="3">Putative secreted protein</fullName>
    </submittedName>
</protein>
<proteinExistence type="predicted"/>
<reference evidence="3" key="1">
    <citation type="submission" date="2018-01" db="EMBL/GenBank/DDBJ databases">
        <title>An insight into the sialome of Amazonian anophelines.</title>
        <authorList>
            <person name="Ribeiro J.M."/>
            <person name="Scarpassa V."/>
            <person name="Calvo E."/>
        </authorList>
    </citation>
    <scope>NUCLEOTIDE SEQUENCE</scope>
    <source>
        <tissue evidence="3">Salivary glands</tissue>
    </source>
</reference>
<sequence>MLLLGWLVSSSPVLTFTTIVHTDTDRPTCRHAGAGRAKRNWTISVTLRTPFGGKRGRASGRGDSSTPPPPSSGWRGRRK</sequence>
<evidence type="ECO:0000313" key="3">
    <source>
        <dbReference type="EMBL" id="MBW48568.1"/>
    </source>
</evidence>
<dbReference type="AlphaFoldDB" id="A0A2M4B6X7"/>
<keyword evidence="2" id="KW-0732">Signal</keyword>
<feature type="region of interest" description="Disordered" evidence="1">
    <location>
        <begin position="47"/>
        <end position="79"/>
    </location>
</feature>
<dbReference type="EMBL" id="GGFK01015247">
    <property type="protein sequence ID" value="MBW48568.1"/>
    <property type="molecule type" value="Transcribed_RNA"/>
</dbReference>
<organism evidence="3">
    <name type="scientific">Anopheles triannulatus</name>
    <dbReference type="NCBI Taxonomy" id="58253"/>
    <lineage>
        <taxon>Eukaryota</taxon>
        <taxon>Metazoa</taxon>
        <taxon>Ecdysozoa</taxon>
        <taxon>Arthropoda</taxon>
        <taxon>Hexapoda</taxon>
        <taxon>Insecta</taxon>
        <taxon>Pterygota</taxon>
        <taxon>Neoptera</taxon>
        <taxon>Endopterygota</taxon>
        <taxon>Diptera</taxon>
        <taxon>Nematocera</taxon>
        <taxon>Culicoidea</taxon>
        <taxon>Culicidae</taxon>
        <taxon>Anophelinae</taxon>
        <taxon>Anopheles</taxon>
    </lineage>
</organism>
<name>A0A2M4B6X7_9DIPT</name>
<feature type="signal peptide" evidence="2">
    <location>
        <begin position="1"/>
        <end position="15"/>
    </location>
</feature>
<evidence type="ECO:0000256" key="1">
    <source>
        <dbReference type="SAM" id="MobiDB-lite"/>
    </source>
</evidence>
<evidence type="ECO:0000256" key="2">
    <source>
        <dbReference type="SAM" id="SignalP"/>
    </source>
</evidence>